<comment type="caution">
    <text evidence="2">The sequence shown here is derived from an EMBL/GenBank/DDBJ whole genome shotgun (WGS) entry which is preliminary data.</text>
</comment>
<dbReference type="GO" id="GO:0020037">
    <property type="term" value="F:heme binding"/>
    <property type="evidence" value="ECO:0007669"/>
    <property type="project" value="TreeGrafter"/>
</dbReference>
<dbReference type="GO" id="GO:0016679">
    <property type="term" value="F:oxidoreductase activity, acting on diphenols and related substances as donors"/>
    <property type="evidence" value="ECO:0007669"/>
    <property type="project" value="TreeGrafter"/>
</dbReference>
<evidence type="ECO:0000256" key="1">
    <source>
        <dbReference type="SAM" id="Phobius"/>
    </source>
</evidence>
<keyword evidence="1" id="KW-0812">Transmembrane</keyword>
<keyword evidence="1" id="KW-1133">Transmembrane helix</keyword>
<name>A0A7W8E398_9BACT</name>
<dbReference type="PANTHER" id="PTHR36964:SF1">
    <property type="entry name" value="PROTEIN-METHIONINE-SULFOXIDE REDUCTASE HEME-BINDING SUBUNIT MSRQ"/>
    <property type="match status" value="1"/>
</dbReference>
<dbReference type="PANTHER" id="PTHR36964">
    <property type="entry name" value="PROTEIN-METHIONINE-SULFOXIDE REDUCTASE HEME-BINDING SUBUNIT MSRQ"/>
    <property type="match status" value="1"/>
</dbReference>
<proteinExistence type="predicted"/>
<feature type="transmembrane region" description="Helical" evidence="1">
    <location>
        <begin position="191"/>
        <end position="212"/>
    </location>
</feature>
<keyword evidence="1" id="KW-0472">Membrane</keyword>
<evidence type="ECO:0000313" key="3">
    <source>
        <dbReference type="Proteomes" id="UP000540989"/>
    </source>
</evidence>
<dbReference type="EMBL" id="JACHIP010000002">
    <property type="protein sequence ID" value="MBB5057362.1"/>
    <property type="molecule type" value="Genomic_DNA"/>
</dbReference>
<organism evidence="2 3">
    <name type="scientific">Granulicella aggregans</name>
    <dbReference type="NCBI Taxonomy" id="474949"/>
    <lineage>
        <taxon>Bacteria</taxon>
        <taxon>Pseudomonadati</taxon>
        <taxon>Acidobacteriota</taxon>
        <taxon>Terriglobia</taxon>
        <taxon>Terriglobales</taxon>
        <taxon>Acidobacteriaceae</taxon>
        <taxon>Granulicella</taxon>
    </lineage>
</organism>
<reference evidence="2 3" key="1">
    <citation type="submission" date="2020-08" db="EMBL/GenBank/DDBJ databases">
        <title>Genomic Encyclopedia of Type Strains, Phase IV (KMG-V): Genome sequencing to study the core and pangenomes of soil and plant-associated prokaryotes.</title>
        <authorList>
            <person name="Whitman W."/>
        </authorList>
    </citation>
    <scope>NUCLEOTIDE SEQUENCE [LARGE SCALE GENOMIC DNA]</scope>
    <source>
        <strain evidence="2 3">M8UP14</strain>
    </source>
</reference>
<feature type="transmembrane region" description="Helical" evidence="1">
    <location>
        <begin position="83"/>
        <end position="101"/>
    </location>
</feature>
<dbReference type="GO" id="GO:0010181">
    <property type="term" value="F:FMN binding"/>
    <property type="evidence" value="ECO:0007669"/>
    <property type="project" value="TreeGrafter"/>
</dbReference>
<feature type="transmembrane region" description="Helical" evidence="1">
    <location>
        <begin position="127"/>
        <end position="147"/>
    </location>
</feature>
<sequence length="224" mass="25269">MPSLQRTRLYRRLLAHHLPLLLFTALAVSALFITRPYRDTISRLSFATAYPALIFIAATLLIGPWNILRARRNPVSSDLRRDLGIWAGILAVLHSGIGQAVHLRGRPWLYYVYGPTEHHSFPIRHDLFGLANYTGAISVLVVAALLATSNDLSLRRLGTPQWKRLQRWNYAAFALAAVHTIAYLVSEKQHVPWVALAAFSILITLCLQIAGFRRRSSHTFANRL</sequence>
<dbReference type="AlphaFoldDB" id="A0A7W8E398"/>
<dbReference type="GO" id="GO:0005886">
    <property type="term" value="C:plasma membrane"/>
    <property type="evidence" value="ECO:0007669"/>
    <property type="project" value="TreeGrafter"/>
</dbReference>
<dbReference type="Proteomes" id="UP000540989">
    <property type="component" value="Unassembled WGS sequence"/>
</dbReference>
<dbReference type="RefSeq" id="WP_184216026.1">
    <property type="nucleotide sequence ID" value="NZ_JACHIP010000002.1"/>
</dbReference>
<gene>
    <name evidence="2" type="ORF">HDF16_002047</name>
</gene>
<feature type="transmembrane region" description="Helical" evidence="1">
    <location>
        <begin position="168"/>
        <end position="185"/>
    </location>
</feature>
<accession>A0A7W8E398</accession>
<feature type="transmembrane region" description="Helical" evidence="1">
    <location>
        <begin position="40"/>
        <end position="62"/>
    </location>
</feature>
<protein>
    <submittedName>
        <fullName evidence="2">Sulfoxide reductase heme-binding subunit YedZ</fullName>
    </submittedName>
</protein>
<dbReference type="InterPro" id="IPR022837">
    <property type="entry name" value="MsrQ-like"/>
</dbReference>
<keyword evidence="3" id="KW-1185">Reference proteome</keyword>
<evidence type="ECO:0000313" key="2">
    <source>
        <dbReference type="EMBL" id="MBB5057362.1"/>
    </source>
</evidence>